<dbReference type="InterPro" id="IPR036097">
    <property type="entry name" value="HisK_dim/P_sf"/>
</dbReference>
<dbReference type="FunFam" id="1.10.287.130:FF:000038">
    <property type="entry name" value="Sensory transduction histidine kinase"/>
    <property type="match status" value="1"/>
</dbReference>
<dbReference type="Pfam" id="PF02518">
    <property type="entry name" value="HATPase_c"/>
    <property type="match status" value="1"/>
</dbReference>
<evidence type="ECO:0000256" key="6">
    <source>
        <dbReference type="ARBA" id="ARBA00022741"/>
    </source>
</evidence>
<dbReference type="PROSITE" id="PS50109">
    <property type="entry name" value="HIS_KIN"/>
    <property type="match status" value="1"/>
</dbReference>
<dbReference type="InterPro" id="IPR013767">
    <property type="entry name" value="PAS_fold"/>
</dbReference>
<dbReference type="Gene3D" id="3.30.450.20">
    <property type="entry name" value="PAS domain"/>
    <property type="match status" value="2"/>
</dbReference>
<dbReference type="InterPro" id="IPR035965">
    <property type="entry name" value="PAS-like_dom_sf"/>
</dbReference>
<evidence type="ECO:0000256" key="2">
    <source>
        <dbReference type="ARBA" id="ARBA00004370"/>
    </source>
</evidence>
<dbReference type="PROSITE" id="PS50112">
    <property type="entry name" value="PAS"/>
    <property type="match status" value="1"/>
</dbReference>
<evidence type="ECO:0000259" key="13">
    <source>
        <dbReference type="PROSITE" id="PS50113"/>
    </source>
</evidence>
<dbReference type="SUPFAM" id="SSF55785">
    <property type="entry name" value="PYP-like sensor domain (PAS domain)"/>
    <property type="match status" value="2"/>
</dbReference>
<dbReference type="PRINTS" id="PR00344">
    <property type="entry name" value="BCTRLSENSOR"/>
</dbReference>
<dbReference type="Pfam" id="PF00989">
    <property type="entry name" value="PAS"/>
    <property type="match status" value="1"/>
</dbReference>
<dbReference type="SMART" id="SM00387">
    <property type="entry name" value="HATPase_c"/>
    <property type="match status" value="1"/>
</dbReference>
<keyword evidence="8" id="KW-0067">ATP-binding</keyword>
<evidence type="ECO:0000259" key="12">
    <source>
        <dbReference type="PROSITE" id="PS50112"/>
    </source>
</evidence>
<organism evidence="14 15">
    <name type="scientific">Aestuariispira insulae</name>
    <dbReference type="NCBI Taxonomy" id="1461337"/>
    <lineage>
        <taxon>Bacteria</taxon>
        <taxon>Pseudomonadati</taxon>
        <taxon>Pseudomonadota</taxon>
        <taxon>Alphaproteobacteria</taxon>
        <taxon>Rhodospirillales</taxon>
        <taxon>Kiloniellaceae</taxon>
        <taxon>Aestuariispira</taxon>
    </lineage>
</organism>
<dbReference type="InterPro" id="IPR004358">
    <property type="entry name" value="Sig_transdc_His_kin-like_C"/>
</dbReference>
<dbReference type="NCBIfam" id="TIGR00229">
    <property type="entry name" value="sensory_box"/>
    <property type="match status" value="2"/>
</dbReference>
<keyword evidence="5" id="KW-0808">Transferase</keyword>
<dbReference type="SMART" id="SM00091">
    <property type="entry name" value="PAS"/>
    <property type="match status" value="2"/>
</dbReference>
<dbReference type="Proteomes" id="UP000256845">
    <property type="component" value="Unassembled WGS sequence"/>
</dbReference>
<keyword evidence="15" id="KW-1185">Reference proteome</keyword>
<dbReference type="CDD" id="cd00130">
    <property type="entry name" value="PAS"/>
    <property type="match status" value="1"/>
</dbReference>
<comment type="subcellular location">
    <subcellularLocation>
        <location evidence="2">Membrane</location>
    </subcellularLocation>
</comment>
<dbReference type="GO" id="GO:0006355">
    <property type="term" value="P:regulation of DNA-templated transcription"/>
    <property type="evidence" value="ECO:0007669"/>
    <property type="project" value="InterPro"/>
</dbReference>
<keyword evidence="9" id="KW-0902">Two-component regulatory system</keyword>
<dbReference type="PROSITE" id="PS50113">
    <property type="entry name" value="PAC"/>
    <property type="match status" value="2"/>
</dbReference>
<evidence type="ECO:0000313" key="15">
    <source>
        <dbReference type="Proteomes" id="UP000256845"/>
    </source>
</evidence>
<dbReference type="Pfam" id="PF00512">
    <property type="entry name" value="HisKA"/>
    <property type="match status" value="1"/>
</dbReference>
<dbReference type="PANTHER" id="PTHR43047:SF72">
    <property type="entry name" value="OSMOSENSING HISTIDINE PROTEIN KINASE SLN1"/>
    <property type="match status" value="1"/>
</dbReference>
<keyword evidence="6" id="KW-0547">Nucleotide-binding</keyword>
<dbReference type="Gene3D" id="1.10.287.130">
    <property type="match status" value="1"/>
</dbReference>
<dbReference type="InterPro" id="IPR036890">
    <property type="entry name" value="HATPase_C_sf"/>
</dbReference>
<dbReference type="InterPro" id="IPR003594">
    <property type="entry name" value="HATPase_dom"/>
</dbReference>
<protein>
    <recommendedName>
        <fullName evidence="3">histidine kinase</fullName>
        <ecNumber evidence="3">2.7.13.3</ecNumber>
    </recommendedName>
</protein>
<dbReference type="GO" id="GO:0000155">
    <property type="term" value="F:phosphorelay sensor kinase activity"/>
    <property type="evidence" value="ECO:0007669"/>
    <property type="project" value="InterPro"/>
</dbReference>
<dbReference type="GO" id="GO:0009927">
    <property type="term" value="F:histidine phosphotransfer kinase activity"/>
    <property type="evidence" value="ECO:0007669"/>
    <property type="project" value="TreeGrafter"/>
</dbReference>
<comment type="caution">
    <text evidence="14">The sequence shown here is derived from an EMBL/GenBank/DDBJ whole genome shotgun (WGS) entry which is preliminary data.</text>
</comment>
<dbReference type="EC" id="2.7.13.3" evidence="3"/>
<dbReference type="SUPFAM" id="SSF55874">
    <property type="entry name" value="ATPase domain of HSP90 chaperone/DNA topoisomerase II/histidine kinase"/>
    <property type="match status" value="1"/>
</dbReference>
<feature type="domain" description="PAS" evidence="12">
    <location>
        <begin position="35"/>
        <end position="80"/>
    </location>
</feature>
<evidence type="ECO:0000256" key="3">
    <source>
        <dbReference type="ARBA" id="ARBA00012438"/>
    </source>
</evidence>
<keyword evidence="7" id="KW-0418">Kinase</keyword>
<proteinExistence type="predicted"/>
<dbReference type="InterPro" id="IPR000700">
    <property type="entry name" value="PAS-assoc_C"/>
</dbReference>
<dbReference type="Gene3D" id="3.30.565.10">
    <property type="entry name" value="Histidine kinase-like ATPase, C-terminal domain"/>
    <property type="match status" value="1"/>
</dbReference>
<dbReference type="PANTHER" id="PTHR43047">
    <property type="entry name" value="TWO-COMPONENT HISTIDINE PROTEIN KINASE"/>
    <property type="match status" value="1"/>
</dbReference>
<name>A0A3D9H417_9PROT</name>
<evidence type="ECO:0000259" key="11">
    <source>
        <dbReference type="PROSITE" id="PS50109"/>
    </source>
</evidence>
<evidence type="ECO:0000256" key="8">
    <source>
        <dbReference type="ARBA" id="ARBA00022840"/>
    </source>
</evidence>
<feature type="domain" description="PAC" evidence="13">
    <location>
        <begin position="106"/>
        <end position="161"/>
    </location>
</feature>
<dbReference type="AlphaFoldDB" id="A0A3D9H417"/>
<dbReference type="SMART" id="SM00388">
    <property type="entry name" value="HisKA"/>
    <property type="match status" value="1"/>
</dbReference>
<evidence type="ECO:0000256" key="1">
    <source>
        <dbReference type="ARBA" id="ARBA00000085"/>
    </source>
</evidence>
<sequence>MLALGALGFLAGWWLRGRREPSPSLFGEIEAHRWNEERFEDFAKSSAHWFWEMDENLRYSYFSDHFEEITGVSSDYLMGKKREETGITGIPAEMMQRQLDDLENHRAFEDFVFPRPQPDGTVRWLSNNGRPVFDKKGTFKGYRGTGRDVTRIKETEIRLLRNRQLLRTILDTVPTTISVKGLDRRYRFVNRYQAQWLFGVEPEEVVGKTMGDLLGTEMGEIADQNDRKVIETGLPLINFEEEIPDFKGRKHTVLTTKVPLLDEQGQVDGVITAALNISKRKKMENDLRESRERAEKANRAKSDFLASMSHDLRTPLNAILGFSEIFMLKTFGELGHKRYEEYADLIYKSGQQLLLLINDILDLSKIESGEYHIVPARNDLRAASSYVLRIFSAELIGKDISLTGEFDAVEHIWLEADPKALNQILNNLVSNAVRFTPKGGAVSVSWRLSANGECILAVRDTGCGISDEDLVHLTEPFYQAKPHVARADRGTGLGLYICRRLAELHDGHIRINSEVNAGTKVEIIFPADRVVLRTASRENPH</sequence>
<dbReference type="InterPro" id="IPR013656">
    <property type="entry name" value="PAS_4"/>
</dbReference>
<evidence type="ECO:0000256" key="7">
    <source>
        <dbReference type="ARBA" id="ARBA00022777"/>
    </source>
</evidence>
<feature type="domain" description="Histidine kinase" evidence="11">
    <location>
        <begin position="307"/>
        <end position="529"/>
    </location>
</feature>
<evidence type="ECO:0000256" key="9">
    <source>
        <dbReference type="ARBA" id="ARBA00023012"/>
    </source>
</evidence>
<dbReference type="Pfam" id="PF08448">
    <property type="entry name" value="PAS_4"/>
    <property type="match status" value="1"/>
</dbReference>
<feature type="domain" description="PAC" evidence="13">
    <location>
        <begin position="237"/>
        <end position="289"/>
    </location>
</feature>
<dbReference type="GO" id="GO:0005886">
    <property type="term" value="C:plasma membrane"/>
    <property type="evidence" value="ECO:0007669"/>
    <property type="project" value="TreeGrafter"/>
</dbReference>
<gene>
    <name evidence="14" type="ORF">DFP90_11659</name>
</gene>
<evidence type="ECO:0000256" key="10">
    <source>
        <dbReference type="ARBA" id="ARBA00023136"/>
    </source>
</evidence>
<evidence type="ECO:0000256" key="5">
    <source>
        <dbReference type="ARBA" id="ARBA00022679"/>
    </source>
</evidence>
<reference evidence="14 15" key="1">
    <citation type="submission" date="2018-07" db="EMBL/GenBank/DDBJ databases">
        <title>Genomic Encyclopedia of Type Strains, Phase III (KMG-III): the genomes of soil and plant-associated and newly described type strains.</title>
        <authorList>
            <person name="Whitman W."/>
        </authorList>
    </citation>
    <scope>NUCLEOTIDE SEQUENCE [LARGE SCALE GENOMIC DNA]</scope>
    <source>
        <strain evidence="14 15">CECT 8488</strain>
    </source>
</reference>
<dbReference type="InterPro" id="IPR003661">
    <property type="entry name" value="HisK_dim/P_dom"/>
</dbReference>
<dbReference type="GO" id="GO:0005524">
    <property type="term" value="F:ATP binding"/>
    <property type="evidence" value="ECO:0007669"/>
    <property type="project" value="UniProtKB-KW"/>
</dbReference>
<keyword evidence="10" id="KW-0472">Membrane</keyword>
<dbReference type="CDD" id="cd00082">
    <property type="entry name" value="HisKA"/>
    <property type="match status" value="1"/>
</dbReference>
<comment type="catalytic activity">
    <reaction evidence="1">
        <text>ATP + protein L-histidine = ADP + protein N-phospho-L-histidine.</text>
        <dbReference type="EC" id="2.7.13.3"/>
    </reaction>
</comment>
<dbReference type="InterPro" id="IPR000014">
    <property type="entry name" value="PAS"/>
</dbReference>
<dbReference type="EMBL" id="QRDW01000016">
    <property type="protein sequence ID" value="RED44218.1"/>
    <property type="molecule type" value="Genomic_DNA"/>
</dbReference>
<accession>A0A3D9H417</accession>
<dbReference type="InterPro" id="IPR005467">
    <property type="entry name" value="His_kinase_dom"/>
</dbReference>
<evidence type="ECO:0000256" key="4">
    <source>
        <dbReference type="ARBA" id="ARBA00022553"/>
    </source>
</evidence>
<dbReference type="SUPFAM" id="SSF47384">
    <property type="entry name" value="Homodimeric domain of signal transducing histidine kinase"/>
    <property type="match status" value="1"/>
</dbReference>
<keyword evidence="4" id="KW-0597">Phosphoprotein</keyword>
<evidence type="ECO:0000313" key="14">
    <source>
        <dbReference type="EMBL" id="RED44218.1"/>
    </source>
</evidence>